<dbReference type="EMBL" id="JBHUPE010000004">
    <property type="protein sequence ID" value="MFD2904385.1"/>
    <property type="molecule type" value="Genomic_DNA"/>
</dbReference>
<dbReference type="InterPro" id="IPR026834">
    <property type="entry name" value="LHH"/>
</dbReference>
<dbReference type="Pfam" id="PF14411">
    <property type="entry name" value="LHH"/>
    <property type="match status" value="1"/>
</dbReference>
<feature type="compositionally biased region" description="Basic and acidic residues" evidence="1">
    <location>
        <begin position="142"/>
        <end position="155"/>
    </location>
</feature>
<dbReference type="Proteomes" id="UP001597509">
    <property type="component" value="Unassembled WGS sequence"/>
</dbReference>
<name>A0ABW5YWB3_9SPHI</name>
<proteinExistence type="predicted"/>
<feature type="compositionally biased region" description="Polar residues" evidence="1">
    <location>
        <begin position="179"/>
        <end position="189"/>
    </location>
</feature>
<comment type="caution">
    <text evidence="3">The sequence shown here is derived from an EMBL/GenBank/DDBJ whole genome shotgun (WGS) entry which is preliminary data.</text>
</comment>
<evidence type="ECO:0000256" key="1">
    <source>
        <dbReference type="SAM" id="MobiDB-lite"/>
    </source>
</evidence>
<dbReference type="RefSeq" id="WP_380920322.1">
    <property type="nucleotide sequence ID" value="NZ_JBHUPE010000004.1"/>
</dbReference>
<feature type="domain" description="LHH" evidence="2">
    <location>
        <begin position="134"/>
        <end position="187"/>
    </location>
</feature>
<gene>
    <name evidence="3" type="ORF">ACFS6I_10650</name>
</gene>
<keyword evidence="4" id="KW-1185">Reference proteome</keyword>
<protein>
    <submittedName>
        <fullName evidence="3">HNH/ENDO VII family nuclease</fullName>
    </submittedName>
</protein>
<evidence type="ECO:0000313" key="3">
    <source>
        <dbReference type="EMBL" id="MFD2904385.1"/>
    </source>
</evidence>
<feature type="region of interest" description="Disordered" evidence="1">
    <location>
        <begin position="90"/>
        <end position="189"/>
    </location>
</feature>
<organism evidence="3 4">
    <name type="scientific">Sphingobacterium anhuiense</name>
    <dbReference type="NCBI Taxonomy" id="493780"/>
    <lineage>
        <taxon>Bacteria</taxon>
        <taxon>Pseudomonadati</taxon>
        <taxon>Bacteroidota</taxon>
        <taxon>Sphingobacteriia</taxon>
        <taxon>Sphingobacteriales</taxon>
        <taxon>Sphingobacteriaceae</taxon>
        <taxon>Sphingobacterium</taxon>
    </lineage>
</organism>
<evidence type="ECO:0000259" key="2">
    <source>
        <dbReference type="Pfam" id="PF14411"/>
    </source>
</evidence>
<accession>A0ABW5YWB3</accession>
<sequence>MVDKLADHPNQIDKSPYAYGWNNPTNLIDPDGNCPICPFLPFIGAMTERQVITTGIFLVAAVGVVSNANKYPQLGYSVRQDGTRSNVQLNPMMLNSNKKTDNSGDSNKSKEDKKDYLNGGNKIADDKIKSPPSKRGNAPVGDDSKPVELNHRDQTPDGPLDEMTRQDHRGGENYKKNHSNTGSEPSKID</sequence>
<feature type="compositionally biased region" description="Basic and acidic residues" evidence="1">
    <location>
        <begin position="162"/>
        <end position="175"/>
    </location>
</feature>
<reference evidence="4" key="1">
    <citation type="journal article" date="2019" name="Int. J. Syst. Evol. Microbiol.">
        <title>The Global Catalogue of Microorganisms (GCM) 10K type strain sequencing project: providing services to taxonomists for standard genome sequencing and annotation.</title>
        <authorList>
            <consortium name="The Broad Institute Genomics Platform"/>
            <consortium name="The Broad Institute Genome Sequencing Center for Infectious Disease"/>
            <person name="Wu L."/>
            <person name="Ma J."/>
        </authorList>
    </citation>
    <scope>NUCLEOTIDE SEQUENCE [LARGE SCALE GENOMIC DNA]</scope>
    <source>
        <strain evidence="4">KCTC 22209</strain>
    </source>
</reference>
<evidence type="ECO:0000313" key="4">
    <source>
        <dbReference type="Proteomes" id="UP001597509"/>
    </source>
</evidence>
<feature type="compositionally biased region" description="Basic and acidic residues" evidence="1">
    <location>
        <begin position="98"/>
        <end position="116"/>
    </location>
</feature>